<reference evidence="3" key="1">
    <citation type="submission" date="2019-08" db="EMBL/GenBank/DDBJ databases">
        <authorList>
            <person name="Kucharzyk K."/>
            <person name="Murdoch R.W."/>
            <person name="Higgins S."/>
            <person name="Loffler F."/>
        </authorList>
    </citation>
    <scope>NUCLEOTIDE SEQUENCE</scope>
</reference>
<feature type="domain" description="Nephrocystin 3-like N-terminal" evidence="2">
    <location>
        <begin position="23"/>
        <end position="75"/>
    </location>
</feature>
<name>A0A644W404_9ZZZZ</name>
<gene>
    <name evidence="3" type="ORF">SDC9_44380</name>
</gene>
<accession>A0A644W404</accession>
<proteinExistence type="predicted"/>
<dbReference type="InterPro" id="IPR056884">
    <property type="entry name" value="NPHP3-like_N"/>
</dbReference>
<evidence type="ECO:0000259" key="2">
    <source>
        <dbReference type="Pfam" id="PF24883"/>
    </source>
</evidence>
<dbReference type="EMBL" id="VSSQ01000594">
    <property type="protein sequence ID" value="MPL98180.1"/>
    <property type="molecule type" value="Genomic_DNA"/>
</dbReference>
<evidence type="ECO:0000256" key="1">
    <source>
        <dbReference type="ARBA" id="ARBA00022737"/>
    </source>
</evidence>
<dbReference type="Pfam" id="PF24883">
    <property type="entry name" value="NPHP3_N"/>
    <property type="match status" value="1"/>
</dbReference>
<sequence length="362" mass="41121">MTYPKERHLFPGGNTYKGFFSFYKYILTQKDANRIICMKGGPGTGKSSLMKKVAAHFKNKGYSIEYHHCSSDNNSLDGIVIKELGLAILDGTSPHMVDPIHPGAVDEILNMGIALDTDALSSNKGNIINICKDISNNFQRAYTFLSSAKSIHDDWSRLNSSALEYSKIITISESLKEEIFNKQKPGFGDERHLFATAFTPNGIITFANDLTNEFKHKFVLKGGPGFSKTTILLEIGKLAQKKGYFVEYMHDPFIPERIEHILIPEISTCVLTENEISQTSFNGKLYNIEDFCNTSILSRNKEDINYNKKVFYDLINKAIFLISEAHRLHDDLESYYINSIDFKVLDNIYEDVIQKFEKYVPL</sequence>
<organism evidence="3">
    <name type="scientific">bioreactor metagenome</name>
    <dbReference type="NCBI Taxonomy" id="1076179"/>
    <lineage>
        <taxon>unclassified sequences</taxon>
        <taxon>metagenomes</taxon>
        <taxon>ecological metagenomes</taxon>
    </lineage>
</organism>
<protein>
    <recommendedName>
        <fullName evidence="2">Nephrocystin 3-like N-terminal domain-containing protein</fullName>
    </recommendedName>
</protein>
<comment type="caution">
    <text evidence="3">The sequence shown here is derived from an EMBL/GenBank/DDBJ whole genome shotgun (WGS) entry which is preliminary data.</text>
</comment>
<dbReference type="SUPFAM" id="SSF52540">
    <property type="entry name" value="P-loop containing nucleoside triphosphate hydrolases"/>
    <property type="match status" value="1"/>
</dbReference>
<dbReference type="Gene3D" id="3.40.50.300">
    <property type="entry name" value="P-loop containing nucleotide triphosphate hydrolases"/>
    <property type="match status" value="1"/>
</dbReference>
<dbReference type="AlphaFoldDB" id="A0A644W404"/>
<evidence type="ECO:0000313" key="3">
    <source>
        <dbReference type="EMBL" id="MPL98180.1"/>
    </source>
</evidence>
<keyword evidence="1" id="KW-0677">Repeat</keyword>
<dbReference type="InterPro" id="IPR027417">
    <property type="entry name" value="P-loop_NTPase"/>
</dbReference>